<evidence type="ECO:0000256" key="1">
    <source>
        <dbReference type="SAM" id="MobiDB-lite"/>
    </source>
</evidence>
<comment type="caution">
    <text evidence="2">The sequence shown here is derived from an EMBL/GenBank/DDBJ whole genome shotgun (WGS) entry which is preliminary data.</text>
</comment>
<sequence length="125" mass="14097">MRNCNAGLSHLGYNHTSKEAHSSWEPGELTDEEEAFIDMCTENDDDSENTFRGGLFSQVRREYQDEIERLELDFRADYVDLKGKNLNLAGQKKDLLSRLHPSPSSFPDRTGESLATEVKCISLAG</sequence>
<evidence type="ECO:0000313" key="2">
    <source>
        <dbReference type="EMBL" id="PHJ18484.1"/>
    </source>
</evidence>
<evidence type="ECO:0000313" key="3">
    <source>
        <dbReference type="Proteomes" id="UP000221165"/>
    </source>
</evidence>
<dbReference type="GeneID" id="94431043"/>
<feature type="region of interest" description="Disordered" evidence="1">
    <location>
        <begin position="1"/>
        <end position="28"/>
    </location>
</feature>
<keyword evidence="3" id="KW-1185">Reference proteome</keyword>
<dbReference type="VEuPathDB" id="ToxoDB:CSUI_007687"/>
<name>A0A2C6KPT0_9APIC</name>
<dbReference type="OrthoDB" id="448087at2759"/>
<dbReference type="EMBL" id="MIGC01004116">
    <property type="protein sequence ID" value="PHJ18484.1"/>
    <property type="molecule type" value="Genomic_DNA"/>
</dbReference>
<dbReference type="AlphaFoldDB" id="A0A2C6KPT0"/>
<proteinExistence type="predicted"/>
<reference evidence="2 3" key="1">
    <citation type="journal article" date="2017" name="Int. J. Parasitol.">
        <title>The genome of the protozoan parasite Cystoisospora suis and a reverse vaccinology approach to identify vaccine candidates.</title>
        <authorList>
            <person name="Palmieri N."/>
            <person name="Shrestha A."/>
            <person name="Ruttkowski B."/>
            <person name="Beck T."/>
            <person name="Vogl C."/>
            <person name="Tomley F."/>
            <person name="Blake D.P."/>
            <person name="Joachim A."/>
        </authorList>
    </citation>
    <scope>NUCLEOTIDE SEQUENCE [LARGE SCALE GENOMIC DNA]</scope>
    <source>
        <strain evidence="2 3">Wien I</strain>
    </source>
</reference>
<dbReference type="Proteomes" id="UP000221165">
    <property type="component" value="Unassembled WGS sequence"/>
</dbReference>
<feature type="non-terminal residue" evidence="2">
    <location>
        <position position="125"/>
    </location>
</feature>
<accession>A0A2C6KPT0</accession>
<protein>
    <submittedName>
        <fullName evidence="2">Uncharacterized protein</fullName>
    </submittedName>
</protein>
<gene>
    <name evidence="2" type="ORF">CSUI_007687</name>
</gene>
<organism evidence="2 3">
    <name type="scientific">Cystoisospora suis</name>
    <dbReference type="NCBI Taxonomy" id="483139"/>
    <lineage>
        <taxon>Eukaryota</taxon>
        <taxon>Sar</taxon>
        <taxon>Alveolata</taxon>
        <taxon>Apicomplexa</taxon>
        <taxon>Conoidasida</taxon>
        <taxon>Coccidia</taxon>
        <taxon>Eucoccidiorida</taxon>
        <taxon>Eimeriorina</taxon>
        <taxon>Sarcocystidae</taxon>
        <taxon>Cystoisospora</taxon>
    </lineage>
</organism>
<dbReference type="RefSeq" id="XP_067920190.1">
    <property type="nucleotide sequence ID" value="XM_068067832.1"/>
</dbReference>